<gene>
    <name evidence="10" type="ORF">ACFOKJ_00855</name>
</gene>
<dbReference type="Pfam" id="PF11846">
    <property type="entry name" value="Wzy_C_2"/>
    <property type="match status" value="1"/>
</dbReference>
<feature type="transmembrane region" description="Helical" evidence="6">
    <location>
        <begin position="323"/>
        <end position="342"/>
    </location>
</feature>
<keyword evidence="4 6" id="KW-0472">Membrane</keyword>
<feature type="transmembrane region" description="Helical" evidence="6">
    <location>
        <begin position="399"/>
        <end position="417"/>
    </location>
</feature>
<evidence type="ECO:0000259" key="8">
    <source>
        <dbReference type="Pfam" id="PF11846"/>
    </source>
</evidence>
<feature type="transmembrane region" description="Helical" evidence="6">
    <location>
        <begin position="94"/>
        <end position="117"/>
    </location>
</feature>
<dbReference type="InterPro" id="IPR031726">
    <property type="entry name" value="PglL_A"/>
</dbReference>
<dbReference type="PANTHER" id="PTHR37422">
    <property type="entry name" value="TEICHURONIC ACID BIOSYNTHESIS PROTEIN TUAE"/>
    <property type="match status" value="1"/>
</dbReference>
<feature type="transmembrane region" description="Helical" evidence="6">
    <location>
        <begin position="373"/>
        <end position="392"/>
    </location>
</feature>
<name>A0ABV7TR66_9NEIS</name>
<evidence type="ECO:0000256" key="4">
    <source>
        <dbReference type="ARBA" id="ARBA00023136"/>
    </source>
</evidence>
<feature type="transmembrane region" description="Helical" evidence="6">
    <location>
        <begin position="193"/>
        <end position="209"/>
    </location>
</feature>
<dbReference type="InterPro" id="IPR021797">
    <property type="entry name" value="Wzy_C_2"/>
</dbReference>
<feature type="domain" description="Virulence factor membrane-bound polymerase C-terminal" evidence="8">
    <location>
        <begin position="354"/>
        <end position="525"/>
    </location>
</feature>
<keyword evidence="3 6" id="KW-1133">Transmembrane helix</keyword>
<dbReference type="Pfam" id="PF04932">
    <property type="entry name" value="Wzy_C"/>
    <property type="match status" value="1"/>
</dbReference>
<evidence type="ECO:0000313" key="11">
    <source>
        <dbReference type="Proteomes" id="UP001595636"/>
    </source>
</evidence>
<feature type="transmembrane region" description="Helical" evidence="6">
    <location>
        <begin position="38"/>
        <end position="55"/>
    </location>
</feature>
<feature type="transmembrane region" description="Helical" evidence="6">
    <location>
        <begin position="171"/>
        <end position="187"/>
    </location>
</feature>
<feature type="transmembrane region" description="Helical" evidence="6">
    <location>
        <begin position="61"/>
        <end position="82"/>
    </location>
</feature>
<dbReference type="RefSeq" id="WP_390276090.1">
    <property type="nucleotide sequence ID" value="NZ_JBHRYH010000002.1"/>
</dbReference>
<evidence type="ECO:0000313" key="10">
    <source>
        <dbReference type="EMBL" id="MFC3624695.1"/>
    </source>
</evidence>
<evidence type="ECO:0000259" key="7">
    <source>
        <dbReference type="Pfam" id="PF04932"/>
    </source>
</evidence>
<evidence type="ECO:0000256" key="5">
    <source>
        <dbReference type="SAM" id="MobiDB-lite"/>
    </source>
</evidence>
<evidence type="ECO:0000256" key="6">
    <source>
        <dbReference type="SAM" id="Phobius"/>
    </source>
</evidence>
<dbReference type="PANTHER" id="PTHR37422:SF21">
    <property type="entry name" value="EXOQ-LIKE PROTEIN"/>
    <property type="match status" value="1"/>
</dbReference>
<keyword evidence="11" id="KW-1185">Reference proteome</keyword>
<protein>
    <submittedName>
        <fullName evidence="10">Wzy polymerase domain-containing protein</fullName>
    </submittedName>
</protein>
<dbReference type="InterPro" id="IPR051533">
    <property type="entry name" value="WaaL-like"/>
</dbReference>
<feature type="transmembrane region" description="Helical" evidence="6">
    <location>
        <begin position="349"/>
        <end position="367"/>
    </location>
</feature>
<keyword evidence="2 6" id="KW-0812">Transmembrane</keyword>
<comment type="caution">
    <text evidence="10">The sequence shown here is derived from an EMBL/GenBank/DDBJ whole genome shotgun (WGS) entry which is preliminary data.</text>
</comment>
<feature type="region of interest" description="Disordered" evidence="5">
    <location>
        <begin position="565"/>
        <end position="584"/>
    </location>
</feature>
<dbReference type="InterPro" id="IPR007016">
    <property type="entry name" value="O-antigen_ligase-rel_domated"/>
</dbReference>
<proteinExistence type="predicted"/>
<evidence type="ECO:0000256" key="2">
    <source>
        <dbReference type="ARBA" id="ARBA00022692"/>
    </source>
</evidence>
<organism evidence="10 11">
    <name type="scientific">Vogesella amnigena</name>
    <dbReference type="NCBI Taxonomy" id="1507449"/>
    <lineage>
        <taxon>Bacteria</taxon>
        <taxon>Pseudomonadati</taxon>
        <taxon>Pseudomonadota</taxon>
        <taxon>Betaproteobacteria</taxon>
        <taxon>Neisseriales</taxon>
        <taxon>Chromobacteriaceae</taxon>
        <taxon>Vogesella</taxon>
    </lineage>
</organism>
<feature type="domain" description="Protein glycosylation ligase" evidence="9">
    <location>
        <begin position="139"/>
        <end position="164"/>
    </location>
</feature>
<feature type="domain" description="O-antigen ligase-related" evidence="7">
    <location>
        <begin position="177"/>
        <end position="330"/>
    </location>
</feature>
<comment type="subcellular location">
    <subcellularLocation>
        <location evidence="1">Membrane</location>
        <topology evidence="1">Multi-pass membrane protein</topology>
    </subcellularLocation>
</comment>
<evidence type="ECO:0000256" key="3">
    <source>
        <dbReference type="ARBA" id="ARBA00022989"/>
    </source>
</evidence>
<feature type="transmembrane region" description="Helical" evidence="6">
    <location>
        <begin position="12"/>
        <end position="31"/>
    </location>
</feature>
<dbReference type="EMBL" id="JBHRYH010000002">
    <property type="protein sequence ID" value="MFC3624695.1"/>
    <property type="molecule type" value="Genomic_DNA"/>
</dbReference>
<accession>A0ABV7TR66</accession>
<reference evidence="11" key="1">
    <citation type="journal article" date="2019" name="Int. J. Syst. Evol. Microbiol.">
        <title>The Global Catalogue of Microorganisms (GCM) 10K type strain sequencing project: providing services to taxonomists for standard genome sequencing and annotation.</title>
        <authorList>
            <consortium name="The Broad Institute Genomics Platform"/>
            <consortium name="The Broad Institute Genome Sequencing Center for Infectious Disease"/>
            <person name="Wu L."/>
            <person name="Ma J."/>
        </authorList>
    </citation>
    <scope>NUCLEOTIDE SEQUENCE [LARGE SCALE GENOMIC DNA]</scope>
    <source>
        <strain evidence="11">KCTC 42195</strain>
    </source>
</reference>
<evidence type="ECO:0000256" key="1">
    <source>
        <dbReference type="ARBA" id="ARBA00004141"/>
    </source>
</evidence>
<dbReference type="Proteomes" id="UP001595636">
    <property type="component" value="Unassembled WGS sequence"/>
</dbReference>
<sequence>MRTVPSPDWWTHAVTLLCLSGVLFGSLLTSAAANWSRGFLLLLLWWLCAFLPWFLRQSGNLYQLPLSEALATLFVIVAAAQAANLQEKLGRERLVTVLAAVILLAALLQGLIGYLQLLGVAPMAHGWLVYDQASPQDNIMGNIGQRNQFAQFLTWGVLAAAYLFIKRRLRVWLAVPAVLFLVTVMAWSGGRLPLAYAGAMVVVALVWYRHSQDRRLLRTLLLAAVAMLGAQLWGQHVAHWLTGLDIASGLDRLDAADFGARRRIEWLKAWQIVQAYPWFGVGFGGFAYQSVWLEAFAGHDKIPESSLFTHSHNLIAQLLAETGVPATLLAAVVCIVCLLPYWKKAQATAENAFLTLLAAAILGHSMFEYPLWYLPFLAMFCIILVLSPVPGIEVPVRPALRKFGAALLLLGGIAYLVNGVQTFRVLQIAVQPVRSQQENYQRVETLLGVSSNPFWSYEAEIALSSYLQPSKKDLAVKRRHYEQLVAYRPYPLLLCNLAMLRYWSGDVQGAQDLIIMALATYPANATLVLSRLQYADDPGMQPMIDIASKAVQAFQRGGDQAAAEAATQGLPKRGPQLPDLSRFR</sequence>
<feature type="transmembrane region" description="Helical" evidence="6">
    <location>
        <begin position="216"/>
        <end position="234"/>
    </location>
</feature>
<dbReference type="Pfam" id="PF15864">
    <property type="entry name" value="PglL_A"/>
    <property type="match status" value="1"/>
</dbReference>
<feature type="transmembrane region" description="Helical" evidence="6">
    <location>
        <begin position="148"/>
        <end position="164"/>
    </location>
</feature>
<evidence type="ECO:0000259" key="9">
    <source>
        <dbReference type="Pfam" id="PF15864"/>
    </source>
</evidence>